<dbReference type="Proteomes" id="UP000268014">
    <property type="component" value="Unassembled WGS sequence"/>
</dbReference>
<dbReference type="OMA" id="ASHCANG"/>
<evidence type="ECO:0000313" key="2">
    <source>
        <dbReference type="Proteomes" id="UP000268014"/>
    </source>
</evidence>
<sequence length="123" mass="14459">MPPKSEEQAFCHICETMVLRRNLYRRMSDVHKYTQDEIKRMKDDYRKESQSRASKLTVSCPACGDRFVDHEHLASHCANGAERNYTVYSLTFQTKDEFEVRIYYIGFNIIENQIPLGFPSRAV</sequence>
<dbReference type="EMBL" id="UZAF01000626">
    <property type="protein sequence ID" value="VDO06164.1"/>
    <property type="molecule type" value="Genomic_DNA"/>
</dbReference>
<dbReference type="WBParaSite" id="HPLM_0000070901-mRNA-1">
    <property type="protein sequence ID" value="HPLM_0000070901-mRNA-1"/>
    <property type="gene ID" value="HPLM_0000070901"/>
</dbReference>
<reference evidence="3" key="1">
    <citation type="submission" date="2017-02" db="UniProtKB">
        <authorList>
            <consortium name="WormBaseParasite"/>
        </authorList>
    </citation>
    <scope>IDENTIFICATION</scope>
</reference>
<gene>
    <name evidence="1" type="ORF">HPLM_LOCUS710</name>
</gene>
<accession>A0A0N4VTU2</accession>
<keyword evidence="2" id="KW-1185">Reference proteome</keyword>
<organism evidence="3">
    <name type="scientific">Haemonchus placei</name>
    <name type="common">Barber's pole worm</name>
    <dbReference type="NCBI Taxonomy" id="6290"/>
    <lineage>
        <taxon>Eukaryota</taxon>
        <taxon>Metazoa</taxon>
        <taxon>Ecdysozoa</taxon>
        <taxon>Nematoda</taxon>
        <taxon>Chromadorea</taxon>
        <taxon>Rhabditida</taxon>
        <taxon>Rhabditina</taxon>
        <taxon>Rhabditomorpha</taxon>
        <taxon>Strongyloidea</taxon>
        <taxon>Trichostrongylidae</taxon>
        <taxon>Haemonchus</taxon>
    </lineage>
</organism>
<evidence type="ECO:0000313" key="1">
    <source>
        <dbReference type="EMBL" id="VDO06164.1"/>
    </source>
</evidence>
<dbReference type="OrthoDB" id="5866964at2759"/>
<protein>
    <submittedName>
        <fullName evidence="3">C2H2-type domain-containing protein</fullName>
    </submittedName>
</protein>
<evidence type="ECO:0000313" key="3">
    <source>
        <dbReference type="WBParaSite" id="HPLM_0000070901-mRNA-1"/>
    </source>
</evidence>
<dbReference type="AlphaFoldDB" id="A0A0N4VTU2"/>
<name>A0A0N4VTU2_HAEPC</name>
<reference evidence="1 2" key="2">
    <citation type="submission" date="2018-11" db="EMBL/GenBank/DDBJ databases">
        <authorList>
            <consortium name="Pathogen Informatics"/>
        </authorList>
    </citation>
    <scope>NUCLEOTIDE SEQUENCE [LARGE SCALE GENOMIC DNA]</scope>
    <source>
        <strain evidence="1 2">MHpl1</strain>
    </source>
</reference>
<proteinExistence type="predicted"/>